<sequence length="297" mass="33232">MIPKIPLIPPIASSKNVSGLNIDVRNLTAPTSSTCSIPNISIIMIPLNPTNKQMNVSEGPGITPEISSKPNPHSKFPCDFLLNPGHNPVASQEPFGRIKQPTLNIPSGPQVHVGNEKRVDWGQQKRQLENVTWSGLLEGNPGLTLHQSDELYASLPLVHKEKVTGFHHSYASKPRTAHSSSSREKIVHDEDENMSPNHSETNDEPRRDNFMVHEEGIQLNSEFTHAQMPLAKSILEQSEIQQQRNQACKAHDVAKHASQKEQQRWMKGELPENVHGMRNAVHTHCLFLPKVRDKEFS</sequence>
<keyword evidence="3" id="KW-1185">Reference proteome</keyword>
<accession>A0A9Q3EMP8</accession>
<proteinExistence type="predicted"/>
<evidence type="ECO:0000256" key="1">
    <source>
        <dbReference type="SAM" id="MobiDB-lite"/>
    </source>
</evidence>
<dbReference type="Proteomes" id="UP000765509">
    <property type="component" value="Unassembled WGS sequence"/>
</dbReference>
<evidence type="ECO:0000313" key="3">
    <source>
        <dbReference type="Proteomes" id="UP000765509"/>
    </source>
</evidence>
<gene>
    <name evidence="2" type="ORF">O181_061600</name>
</gene>
<comment type="caution">
    <text evidence="2">The sequence shown here is derived from an EMBL/GenBank/DDBJ whole genome shotgun (WGS) entry which is preliminary data.</text>
</comment>
<organism evidence="2 3">
    <name type="scientific">Austropuccinia psidii MF-1</name>
    <dbReference type="NCBI Taxonomy" id="1389203"/>
    <lineage>
        <taxon>Eukaryota</taxon>
        <taxon>Fungi</taxon>
        <taxon>Dikarya</taxon>
        <taxon>Basidiomycota</taxon>
        <taxon>Pucciniomycotina</taxon>
        <taxon>Pucciniomycetes</taxon>
        <taxon>Pucciniales</taxon>
        <taxon>Sphaerophragmiaceae</taxon>
        <taxon>Austropuccinia</taxon>
    </lineage>
</organism>
<protein>
    <submittedName>
        <fullName evidence="2">Uncharacterized protein</fullName>
    </submittedName>
</protein>
<dbReference type="AlphaFoldDB" id="A0A9Q3EMP8"/>
<name>A0A9Q3EMP8_9BASI</name>
<dbReference type="EMBL" id="AVOT02029142">
    <property type="protein sequence ID" value="MBW0521885.1"/>
    <property type="molecule type" value="Genomic_DNA"/>
</dbReference>
<feature type="region of interest" description="Disordered" evidence="1">
    <location>
        <begin position="169"/>
        <end position="206"/>
    </location>
</feature>
<evidence type="ECO:0000313" key="2">
    <source>
        <dbReference type="EMBL" id="MBW0521885.1"/>
    </source>
</evidence>
<reference evidence="2" key="1">
    <citation type="submission" date="2021-03" db="EMBL/GenBank/DDBJ databases">
        <title>Draft genome sequence of rust myrtle Austropuccinia psidii MF-1, a brazilian biotype.</title>
        <authorList>
            <person name="Quecine M.C."/>
            <person name="Pachon D.M.R."/>
            <person name="Bonatelli M.L."/>
            <person name="Correr F.H."/>
            <person name="Franceschini L.M."/>
            <person name="Leite T.F."/>
            <person name="Margarido G.R.A."/>
            <person name="Almeida C.A."/>
            <person name="Ferrarezi J.A."/>
            <person name="Labate C.A."/>
        </authorList>
    </citation>
    <scope>NUCLEOTIDE SEQUENCE</scope>
    <source>
        <strain evidence="2">MF-1</strain>
    </source>
</reference>